<name>A0A9W6WRG0_9STRA</name>
<gene>
    <name evidence="11" type="ORF">Plil01_000430700</name>
</gene>
<feature type="region of interest" description="Disordered" evidence="8">
    <location>
        <begin position="416"/>
        <end position="530"/>
    </location>
</feature>
<keyword evidence="12" id="KW-1185">Reference proteome</keyword>
<dbReference type="InterPro" id="IPR021109">
    <property type="entry name" value="Peptidase_aspartic_dom_sf"/>
</dbReference>
<dbReference type="PANTHER" id="PTHR47965">
    <property type="entry name" value="ASPARTYL PROTEASE-RELATED"/>
    <property type="match status" value="1"/>
</dbReference>
<evidence type="ECO:0000313" key="12">
    <source>
        <dbReference type="Proteomes" id="UP001165083"/>
    </source>
</evidence>
<evidence type="ECO:0000256" key="7">
    <source>
        <dbReference type="RuleBase" id="RU000454"/>
    </source>
</evidence>
<organism evidence="11 12">
    <name type="scientific">Phytophthora lilii</name>
    <dbReference type="NCBI Taxonomy" id="2077276"/>
    <lineage>
        <taxon>Eukaryota</taxon>
        <taxon>Sar</taxon>
        <taxon>Stramenopiles</taxon>
        <taxon>Oomycota</taxon>
        <taxon>Peronosporomycetes</taxon>
        <taxon>Peronosporales</taxon>
        <taxon>Peronosporaceae</taxon>
        <taxon>Phytophthora</taxon>
    </lineage>
</organism>
<comment type="caution">
    <text evidence="11">The sequence shown here is derived from an EMBL/GenBank/DDBJ whole genome shotgun (WGS) entry which is preliminary data.</text>
</comment>
<dbReference type="Proteomes" id="UP001165083">
    <property type="component" value="Unassembled WGS sequence"/>
</dbReference>
<dbReference type="InterPro" id="IPR033121">
    <property type="entry name" value="PEPTIDASE_A1"/>
</dbReference>
<comment type="similarity">
    <text evidence="1 7">Belongs to the peptidase A1 family.</text>
</comment>
<dbReference type="EMBL" id="BSXW01000174">
    <property type="protein sequence ID" value="GMF13878.1"/>
    <property type="molecule type" value="Genomic_DNA"/>
</dbReference>
<dbReference type="GO" id="GO:0006508">
    <property type="term" value="P:proteolysis"/>
    <property type="evidence" value="ECO:0007669"/>
    <property type="project" value="UniProtKB-KW"/>
</dbReference>
<evidence type="ECO:0000313" key="11">
    <source>
        <dbReference type="EMBL" id="GMF13878.1"/>
    </source>
</evidence>
<keyword evidence="3" id="KW-0732">Signal</keyword>
<evidence type="ECO:0000256" key="6">
    <source>
        <dbReference type="ARBA" id="ARBA00023145"/>
    </source>
</evidence>
<proteinExistence type="inferred from homology"/>
<dbReference type="InterPro" id="IPR001461">
    <property type="entry name" value="Aspartic_peptidase_A1"/>
</dbReference>
<evidence type="ECO:0000256" key="8">
    <source>
        <dbReference type="SAM" id="MobiDB-lite"/>
    </source>
</evidence>
<keyword evidence="9" id="KW-0812">Transmembrane</keyword>
<dbReference type="Pfam" id="PF00026">
    <property type="entry name" value="Asp"/>
    <property type="match status" value="1"/>
</dbReference>
<feature type="compositionally biased region" description="Low complexity" evidence="8">
    <location>
        <begin position="465"/>
        <end position="494"/>
    </location>
</feature>
<evidence type="ECO:0000259" key="10">
    <source>
        <dbReference type="PROSITE" id="PS51767"/>
    </source>
</evidence>
<protein>
    <submittedName>
        <fullName evidence="11">Unnamed protein product</fullName>
    </submittedName>
</protein>
<dbReference type="OrthoDB" id="2747330at2759"/>
<dbReference type="InterPro" id="IPR001969">
    <property type="entry name" value="Aspartic_peptidase_AS"/>
</dbReference>
<keyword evidence="4 7" id="KW-0064">Aspartyl protease</keyword>
<dbReference type="PROSITE" id="PS00141">
    <property type="entry name" value="ASP_PROTEASE"/>
    <property type="match status" value="1"/>
</dbReference>
<dbReference type="SUPFAM" id="SSF50630">
    <property type="entry name" value="Acid proteases"/>
    <property type="match status" value="1"/>
</dbReference>
<evidence type="ECO:0000256" key="4">
    <source>
        <dbReference type="ARBA" id="ARBA00022750"/>
    </source>
</evidence>
<evidence type="ECO:0000256" key="2">
    <source>
        <dbReference type="ARBA" id="ARBA00022670"/>
    </source>
</evidence>
<dbReference type="PANTHER" id="PTHR47965:SF12">
    <property type="entry name" value="ASPARTIC PROTEINASE 3-RELATED"/>
    <property type="match status" value="1"/>
</dbReference>
<feature type="compositionally biased region" description="Basic and acidic residues" evidence="8">
    <location>
        <begin position="443"/>
        <end position="456"/>
    </location>
</feature>
<dbReference type="PRINTS" id="PR00792">
    <property type="entry name" value="PEPSIN"/>
</dbReference>
<dbReference type="PROSITE" id="PS51767">
    <property type="entry name" value="PEPTIDASE_A1"/>
    <property type="match status" value="1"/>
</dbReference>
<keyword evidence="6" id="KW-0865">Zymogen</keyword>
<sequence>MTDKWYSDEIGNISKSFLVIEEQDTFYRSTYDGITGLAYEALAASTDDAVSSLYNVLVDTGKTSDAFGMLLCGTMQPMLQTGGTDFTYHSGQLMVGGIEGTKGETYYTGDMLYTPITREAWYVVTVSDIGYDNTSLGLSCEKYNDPQAIIDSGTSNLAFPSAVYNALMDQIKAATLAAIPDFDSSYFDDSTSCCNEDYCDPTSSNAALLELPSIYFTLGMETSDGSTSKHFTVEIPPEYYWRPEMNGDNSSTPCRAIGISEGTSTVLGDVFMDGLYSYHDRADGKIGLAVADNCPNKVTSSKKVYTSEDSVDWCSCFSSTMKKKSTWTTYVPWGSGCFFWLWWMYVVIASVVVVIACVCVLIWWHRTSRQMKKLQEEACISGSTGARTTRLATMQSSGSGRGPALAPASPPNGYFAAPVSTPKRGSTRSGRSGSRGGSMRSQKSQDRRSRPKEKELPIMAEPKYSNMSSPRSPLSSTSSIALLSEPNSSLSSMESWKHKSKPYSAGHPSYNSSYNNKNDKWGASLKENEF</sequence>
<dbReference type="AlphaFoldDB" id="A0A9W6WRG0"/>
<reference evidence="11" key="1">
    <citation type="submission" date="2023-04" db="EMBL/GenBank/DDBJ databases">
        <title>Phytophthora lilii NBRC 32176.</title>
        <authorList>
            <person name="Ichikawa N."/>
            <person name="Sato H."/>
            <person name="Tonouchi N."/>
        </authorList>
    </citation>
    <scope>NUCLEOTIDE SEQUENCE</scope>
    <source>
        <strain evidence="11">NBRC 32176</strain>
    </source>
</reference>
<keyword evidence="5 7" id="KW-0378">Hydrolase</keyword>
<accession>A0A9W6WRG0</accession>
<dbReference type="Gene3D" id="2.40.70.10">
    <property type="entry name" value="Acid Proteases"/>
    <property type="match status" value="1"/>
</dbReference>
<evidence type="ECO:0000256" key="1">
    <source>
        <dbReference type="ARBA" id="ARBA00007447"/>
    </source>
</evidence>
<keyword evidence="9" id="KW-0472">Membrane</keyword>
<evidence type="ECO:0000256" key="9">
    <source>
        <dbReference type="SAM" id="Phobius"/>
    </source>
</evidence>
<feature type="domain" description="Peptidase A1" evidence="10">
    <location>
        <begin position="1"/>
        <end position="289"/>
    </location>
</feature>
<keyword evidence="9" id="KW-1133">Transmembrane helix</keyword>
<dbReference type="GO" id="GO:0004190">
    <property type="term" value="F:aspartic-type endopeptidase activity"/>
    <property type="evidence" value="ECO:0007669"/>
    <property type="project" value="UniProtKB-KW"/>
</dbReference>
<feature type="compositionally biased region" description="Low complexity" evidence="8">
    <location>
        <begin position="427"/>
        <end position="441"/>
    </location>
</feature>
<evidence type="ECO:0000256" key="3">
    <source>
        <dbReference type="ARBA" id="ARBA00022729"/>
    </source>
</evidence>
<keyword evidence="2 7" id="KW-0645">Protease</keyword>
<evidence type="ECO:0000256" key="5">
    <source>
        <dbReference type="ARBA" id="ARBA00022801"/>
    </source>
</evidence>
<feature type="transmembrane region" description="Helical" evidence="9">
    <location>
        <begin position="340"/>
        <end position="364"/>
    </location>
</feature>